<name>A0ABQ3QQG4_9ACTN</name>
<evidence type="ECO:0000313" key="1">
    <source>
        <dbReference type="EMBL" id="GHI39498.1"/>
    </source>
</evidence>
<accession>A0ABQ3QQG4</accession>
<evidence type="ECO:0000313" key="2">
    <source>
        <dbReference type="Proteomes" id="UP001050808"/>
    </source>
</evidence>
<reference evidence="1" key="1">
    <citation type="submission" date="2024-05" db="EMBL/GenBank/DDBJ databases">
        <title>Whole genome shotgun sequence of Streptomyces violascens NBRC 12920.</title>
        <authorList>
            <person name="Komaki H."/>
            <person name="Tamura T."/>
        </authorList>
    </citation>
    <scope>NUCLEOTIDE SEQUENCE</scope>
    <source>
        <strain evidence="1">NBRC 12920</strain>
    </source>
</reference>
<dbReference type="Proteomes" id="UP001050808">
    <property type="component" value="Unassembled WGS sequence"/>
</dbReference>
<keyword evidence="2" id="KW-1185">Reference proteome</keyword>
<comment type="caution">
    <text evidence="1">The sequence shown here is derived from an EMBL/GenBank/DDBJ whole genome shotgun (WGS) entry which is preliminary data.</text>
</comment>
<gene>
    <name evidence="1" type="ORF">Sviol_39060</name>
</gene>
<proteinExistence type="predicted"/>
<evidence type="ECO:0008006" key="3">
    <source>
        <dbReference type="Google" id="ProtNLM"/>
    </source>
</evidence>
<dbReference type="EMBL" id="BNDY01000013">
    <property type="protein sequence ID" value="GHI39498.1"/>
    <property type="molecule type" value="Genomic_DNA"/>
</dbReference>
<protein>
    <recommendedName>
        <fullName evidence="3">WXG100 family type VII secretion target</fullName>
    </recommendedName>
</protein>
<organism evidence="1 2">
    <name type="scientific">Streptomyces violascens</name>
    <dbReference type="NCBI Taxonomy" id="67381"/>
    <lineage>
        <taxon>Bacteria</taxon>
        <taxon>Bacillati</taxon>
        <taxon>Actinomycetota</taxon>
        <taxon>Actinomycetes</taxon>
        <taxon>Kitasatosporales</taxon>
        <taxon>Streptomycetaceae</taxon>
        <taxon>Streptomyces</taxon>
    </lineage>
</organism>
<sequence>MTLSFHDVMTADLSPLSDVSEAWQKMGERFGELAVDYGKHIQRALANGNWQGQAFGAQQGKSTATASEYEAAKKEALAVASLLKEAHTQLTRLQKAVKDLVTDAEAKNYRVDGSGKATYTGFDDLSAQEQYALHHDPDYPALMADARQKEQGWTEDIAKAVQAVDETDQSVRRALTRAASTISLDGRGGLSGFNAHAEGDLSKAGKPDEPVTTMKTDGLDTGVSVGGPKYGKEASVKAYADLLHGTAKGSLTDGPMKLSGIADAYVGYRASANFGITDKGVTGKAEASEGVRALAEGRAEYGHVGIYGRGEGFAGAEAQVSAGVGPEGVNAGAKAFAGAKGTVAGGAEVAGIGAGGTAEGWAGVGAEAKVTFGKGDDGKFHIGGKAGVAVGLGGSVGGEFTVDPGKVSDAISDAAEAVGDAADEVGDVAGSILKHTVTSWL</sequence>